<accession>A0ABV6R4M7</accession>
<gene>
    <name evidence="2" type="ORF">ACFFGE_11910</name>
</gene>
<name>A0ABV6R4M7_9CAUL</name>
<keyword evidence="1" id="KW-0732">Signal</keyword>
<keyword evidence="3" id="KW-1185">Reference proteome</keyword>
<evidence type="ECO:0000313" key="2">
    <source>
        <dbReference type="EMBL" id="MFC0634576.1"/>
    </source>
</evidence>
<sequence>MRPLAILLPFAAVAALAGAAQADGLQAPAAGARVTVAIGPELQERAEQLGRRDIDDLADDLRRAVERELERSGALAGAEVRLVLADAKPNRPTLQQLSDRPGLDPIRSISIGGADIEGEVVLADGSVRPVSYDWYSSSLSEVRGSSTWQDADRTFDRFARRLADGRF</sequence>
<proteinExistence type="predicted"/>
<evidence type="ECO:0000313" key="3">
    <source>
        <dbReference type="Proteomes" id="UP001589906"/>
    </source>
</evidence>
<evidence type="ECO:0000256" key="1">
    <source>
        <dbReference type="SAM" id="SignalP"/>
    </source>
</evidence>
<dbReference type="Proteomes" id="UP001589906">
    <property type="component" value="Unassembled WGS sequence"/>
</dbReference>
<protein>
    <submittedName>
        <fullName evidence="2">Uncharacterized protein</fullName>
    </submittedName>
</protein>
<dbReference type="RefSeq" id="WP_376836620.1">
    <property type="nucleotide sequence ID" value="NZ_JBHLSW010000007.1"/>
</dbReference>
<organism evidence="2 3">
    <name type="scientific">Brevundimonas balnearis</name>
    <dbReference type="NCBI Taxonomy" id="1572858"/>
    <lineage>
        <taxon>Bacteria</taxon>
        <taxon>Pseudomonadati</taxon>
        <taxon>Pseudomonadota</taxon>
        <taxon>Alphaproteobacteria</taxon>
        <taxon>Caulobacterales</taxon>
        <taxon>Caulobacteraceae</taxon>
        <taxon>Brevundimonas</taxon>
    </lineage>
</organism>
<reference evidence="2 3" key="1">
    <citation type="submission" date="2024-09" db="EMBL/GenBank/DDBJ databases">
        <authorList>
            <person name="Sun Q."/>
            <person name="Mori K."/>
        </authorList>
    </citation>
    <scope>NUCLEOTIDE SEQUENCE [LARGE SCALE GENOMIC DNA]</scope>
    <source>
        <strain evidence="2 3">NCAIM B.02621</strain>
    </source>
</reference>
<feature type="signal peptide" evidence="1">
    <location>
        <begin position="1"/>
        <end position="22"/>
    </location>
</feature>
<feature type="chain" id="PRO_5045533812" evidence="1">
    <location>
        <begin position="23"/>
        <end position="167"/>
    </location>
</feature>
<comment type="caution">
    <text evidence="2">The sequence shown here is derived from an EMBL/GenBank/DDBJ whole genome shotgun (WGS) entry which is preliminary data.</text>
</comment>
<dbReference type="EMBL" id="JBHLSW010000007">
    <property type="protein sequence ID" value="MFC0634576.1"/>
    <property type="molecule type" value="Genomic_DNA"/>
</dbReference>